<dbReference type="STRING" id="1392247.A0A3N4KER0"/>
<reference evidence="10 11" key="1">
    <citation type="journal article" date="2018" name="Nat. Ecol. Evol.">
        <title>Pezizomycetes genomes reveal the molecular basis of ectomycorrhizal truffle lifestyle.</title>
        <authorList>
            <person name="Murat C."/>
            <person name="Payen T."/>
            <person name="Noel B."/>
            <person name="Kuo A."/>
            <person name="Morin E."/>
            <person name="Chen J."/>
            <person name="Kohler A."/>
            <person name="Krizsan K."/>
            <person name="Balestrini R."/>
            <person name="Da Silva C."/>
            <person name="Montanini B."/>
            <person name="Hainaut M."/>
            <person name="Levati E."/>
            <person name="Barry K.W."/>
            <person name="Belfiori B."/>
            <person name="Cichocki N."/>
            <person name="Clum A."/>
            <person name="Dockter R.B."/>
            <person name="Fauchery L."/>
            <person name="Guy J."/>
            <person name="Iotti M."/>
            <person name="Le Tacon F."/>
            <person name="Lindquist E.A."/>
            <person name="Lipzen A."/>
            <person name="Malagnac F."/>
            <person name="Mello A."/>
            <person name="Molinier V."/>
            <person name="Miyauchi S."/>
            <person name="Poulain J."/>
            <person name="Riccioni C."/>
            <person name="Rubini A."/>
            <person name="Sitrit Y."/>
            <person name="Splivallo R."/>
            <person name="Traeger S."/>
            <person name="Wang M."/>
            <person name="Zifcakova L."/>
            <person name="Wipf D."/>
            <person name="Zambonelli A."/>
            <person name="Paolocci F."/>
            <person name="Nowrousian M."/>
            <person name="Ottonello S."/>
            <person name="Baldrian P."/>
            <person name="Spatafora J.W."/>
            <person name="Henrissat B."/>
            <person name="Nagy L.G."/>
            <person name="Aury J.M."/>
            <person name="Wincker P."/>
            <person name="Grigoriev I.V."/>
            <person name="Bonfante P."/>
            <person name="Martin F.M."/>
        </authorList>
    </citation>
    <scope>NUCLEOTIDE SEQUENCE [LARGE SCALE GENOMIC DNA]</scope>
    <source>
        <strain evidence="10 11">CCBAS932</strain>
    </source>
</reference>
<feature type="transmembrane region" description="Helical" evidence="8">
    <location>
        <begin position="50"/>
        <end position="72"/>
    </location>
</feature>
<evidence type="ECO:0000313" key="10">
    <source>
        <dbReference type="EMBL" id="RPB08980.1"/>
    </source>
</evidence>
<feature type="domain" description="EXPERA" evidence="9">
    <location>
        <begin position="45"/>
        <end position="212"/>
    </location>
</feature>
<keyword evidence="5 6" id="KW-0472">Membrane</keyword>
<evidence type="ECO:0000256" key="3">
    <source>
        <dbReference type="ARBA" id="ARBA00022692"/>
    </source>
</evidence>
<evidence type="ECO:0000256" key="7">
    <source>
        <dbReference type="SAM" id="MobiDB-lite"/>
    </source>
</evidence>
<dbReference type="Pfam" id="PF05241">
    <property type="entry name" value="EBP"/>
    <property type="match status" value="1"/>
</dbReference>
<accession>A0A3N4KER0</accession>
<dbReference type="InterPro" id="IPR033118">
    <property type="entry name" value="EXPERA"/>
</dbReference>
<dbReference type="PROSITE" id="PS51751">
    <property type="entry name" value="EXPERA"/>
    <property type="match status" value="1"/>
</dbReference>
<dbReference type="GO" id="GO:0005783">
    <property type="term" value="C:endoplasmic reticulum"/>
    <property type="evidence" value="ECO:0007669"/>
    <property type="project" value="TreeGrafter"/>
</dbReference>
<keyword evidence="11" id="KW-1185">Reference proteome</keyword>
<name>A0A3N4KER0_9PEZI</name>
<keyword evidence="4 6" id="KW-1133">Transmembrane helix</keyword>
<sequence>MATGPPSFLSLIDGVTIGSFLLVALLLFLAYALSVFLLPPRTSTKLRIIFIWHLFDGLIHFVFEGSFLYYSFTARAATGLTGPSSHVLWGDSAVAYGARHSQAPLAKLWQEYAKADFRWGESDICVVALELLTVFVGGPLALWICDMVRREDQRMWFWVTVLATGELYGGFMTFVPEWLTGSHNLETSNFMYKWVHLFFFNTIWVWIPLWLLYEAYNTFLPALQLQAMVSTVSGTASALGGATFGADSSDEEEEEEDSEGEGKKAK</sequence>
<dbReference type="InterPro" id="IPR007905">
    <property type="entry name" value="EBP"/>
</dbReference>
<dbReference type="Proteomes" id="UP000277580">
    <property type="component" value="Unassembled WGS sequence"/>
</dbReference>
<dbReference type="OrthoDB" id="5415655at2759"/>
<feature type="transmembrane region" description="Helical" evidence="8">
    <location>
        <begin position="15"/>
        <end position="38"/>
    </location>
</feature>
<protein>
    <submittedName>
        <fullName evidence="10">Emopamil-binding protein</fullName>
    </submittedName>
</protein>
<comment type="subcellular location">
    <subcellularLocation>
        <location evidence="1">Membrane</location>
        <topology evidence="1">Multi-pass membrane protein</topology>
    </subcellularLocation>
</comment>
<dbReference type="GO" id="GO:0016020">
    <property type="term" value="C:membrane"/>
    <property type="evidence" value="ECO:0007669"/>
    <property type="project" value="UniProtKB-SubCell"/>
</dbReference>
<feature type="transmembrane region" description="Helical" evidence="8">
    <location>
        <begin position="126"/>
        <end position="144"/>
    </location>
</feature>
<comment type="similarity">
    <text evidence="2">Belongs to the EBP family.</text>
</comment>
<dbReference type="PANTHER" id="PTHR14207:SF1">
    <property type="entry name" value="EMOPAMIL-BINDING PROTEIN-LIKE"/>
    <property type="match status" value="1"/>
</dbReference>
<keyword evidence="3 6" id="KW-0812">Transmembrane</keyword>
<evidence type="ECO:0000256" key="5">
    <source>
        <dbReference type="ARBA" id="ARBA00023136"/>
    </source>
</evidence>
<evidence type="ECO:0000256" key="1">
    <source>
        <dbReference type="ARBA" id="ARBA00004141"/>
    </source>
</evidence>
<dbReference type="PANTHER" id="PTHR14207">
    <property type="entry name" value="STEROL ISOMERASE"/>
    <property type="match status" value="1"/>
</dbReference>
<organism evidence="10 11">
    <name type="scientific">Morchella conica CCBAS932</name>
    <dbReference type="NCBI Taxonomy" id="1392247"/>
    <lineage>
        <taxon>Eukaryota</taxon>
        <taxon>Fungi</taxon>
        <taxon>Dikarya</taxon>
        <taxon>Ascomycota</taxon>
        <taxon>Pezizomycotina</taxon>
        <taxon>Pezizomycetes</taxon>
        <taxon>Pezizales</taxon>
        <taxon>Morchellaceae</taxon>
        <taxon>Morchella</taxon>
    </lineage>
</organism>
<feature type="transmembrane region" description="Helical" evidence="8">
    <location>
        <begin position="156"/>
        <end position="174"/>
    </location>
</feature>
<feature type="transmembrane region" description="Helical" evidence="8">
    <location>
        <begin position="194"/>
        <end position="213"/>
    </location>
</feature>
<evidence type="ECO:0000256" key="2">
    <source>
        <dbReference type="ARBA" id="ARBA00008337"/>
    </source>
</evidence>
<dbReference type="GO" id="GO:0047750">
    <property type="term" value="F:cholestenol delta-isomerase activity"/>
    <property type="evidence" value="ECO:0007669"/>
    <property type="project" value="InterPro"/>
</dbReference>
<feature type="region of interest" description="Disordered" evidence="7">
    <location>
        <begin position="242"/>
        <end position="266"/>
    </location>
</feature>
<evidence type="ECO:0000256" key="6">
    <source>
        <dbReference type="PROSITE-ProRule" id="PRU01087"/>
    </source>
</evidence>
<feature type="compositionally biased region" description="Acidic residues" evidence="7">
    <location>
        <begin position="248"/>
        <end position="259"/>
    </location>
</feature>
<evidence type="ECO:0000313" key="11">
    <source>
        <dbReference type="Proteomes" id="UP000277580"/>
    </source>
</evidence>
<dbReference type="InParanoid" id="A0A3N4KER0"/>
<evidence type="ECO:0000256" key="4">
    <source>
        <dbReference type="ARBA" id="ARBA00022989"/>
    </source>
</evidence>
<evidence type="ECO:0000259" key="9">
    <source>
        <dbReference type="PROSITE" id="PS51751"/>
    </source>
</evidence>
<evidence type="ECO:0000256" key="8">
    <source>
        <dbReference type="SAM" id="Phobius"/>
    </source>
</evidence>
<dbReference type="EMBL" id="ML119156">
    <property type="protein sequence ID" value="RPB08980.1"/>
    <property type="molecule type" value="Genomic_DNA"/>
</dbReference>
<gene>
    <name evidence="10" type="ORF">P167DRAFT_548386</name>
</gene>
<dbReference type="GO" id="GO:0016125">
    <property type="term" value="P:sterol metabolic process"/>
    <property type="evidence" value="ECO:0007669"/>
    <property type="project" value="InterPro"/>
</dbReference>
<dbReference type="AlphaFoldDB" id="A0A3N4KER0"/>
<proteinExistence type="inferred from homology"/>